<evidence type="ECO:0000256" key="1">
    <source>
        <dbReference type="SAM" id="MobiDB-lite"/>
    </source>
</evidence>
<sequence length="891" mass="102039">MPPKPRKQLDSKRIQNSLRANILSLIRDEQKAIACRAIWRVCNEDIELARFQIASKRLLLDDAINAIEGVHFFFSSITSVCSNSKSKVEEEPTDMEADETYPSIAYFIVYTPNDNCNDNTFFTALHNQDLEPVIQGMKVRNAANNELENAARQLFQTVKDHNNRSIQDMLDISNVYCYRNAHDSSTDEENDEEEYDEEFHPTHFPSAPCCVTIVNHDGYLDAIQSAIERLQSDGLVLETSLSPQVDTIQSLSQPNEITRTIRKIARVMVICGHVLHRSAIYTTPANAKMTYVRMMDVSSYLNKLLANDALNNDLVRHFQAVERILSHPACEMIQQIKFDLDLIEVSNGFCFSINKRAFMANAIPSSKIGKLSPRAFVPYDCSTPPQPRYFQEGILNSFPGEEERVNFLNKFYQCLFASRMPQKTRKLVVAGPRDSGKTSWCNVFHRIIPPECIASVTNEGQFSAAMITETTQLVIIDEWSSNRMQSDLAKTVLQGGWMVTSVKHGPPRCVNNNSPFYITTNNVPDFRKEDENVKRRIRIFQTTSLPNTIPGIDSWIFDHAMDCIAWTAEEIHQHRDLICHEELWYENCENAPVASVDGESLWKRHEIDQITKADMQPLCHKETTKVDERTIHPGFTAELRSRRLARKRRDRRRIVYDTSTDDEEKICGRIEDKNVENTNESENSDMEIERSPSLSKRGTSAKGEQDGSEQMRGSEAPPPVSAKNKEKANSATNSDYNTLKNKYSSFTPPAGWVLNNEEYVDKVANYIECSLYKDLKKGHLHSFIERRDRAKSKRTHADRQFWEKADPEIDAWMLATGRVREVFNIDNFVKRHPDILPALQQLRKDLNVLVLESRCPVNRALNANTNNDEQREGPQLSSQTFWTTFKSWIGK</sequence>
<keyword evidence="3" id="KW-1185">Reference proteome</keyword>
<evidence type="ECO:0000313" key="2">
    <source>
        <dbReference type="EMBL" id="CAB4018274.1"/>
    </source>
</evidence>
<dbReference type="Proteomes" id="UP001152795">
    <property type="component" value="Unassembled WGS sequence"/>
</dbReference>
<organism evidence="2 3">
    <name type="scientific">Paramuricea clavata</name>
    <name type="common">Red gorgonian</name>
    <name type="synonym">Violescent sea-whip</name>
    <dbReference type="NCBI Taxonomy" id="317549"/>
    <lineage>
        <taxon>Eukaryota</taxon>
        <taxon>Metazoa</taxon>
        <taxon>Cnidaria</taxon>
        <taxon>Anthozoa</taxon>
        <taxon>Octocorallia</taxon>
        <taxon>Malacalcyonacea</taxon>
        <taxon>Plexauridae</taxon>
        <taxon>Paramuricea</taxon>
    </lineage>
</organism>
<accession>A0A7D9EX32</accession>
<feature type="region of interest" description="Disordered" evidence="1">
    <location>
        <begin position="667"/>
        <end position="737"/>
    </location>
</feature>
<protein>
    <submittedName>
        <fullName evidence="2">Sperm receptor for egg jelly-like</fullName>
    </submittedName>
</protein>
<reference evidence="2" key="1">
    <citation type="submission" date="2020-04" db="EMBL/GenBank/DDBJ databases">
        <authorList>
            <person name="Alioto T."/>
            <person name="Alioto T."/>
            <person name="Gomez Garrido J."/>
        </authorList>
    </citation>
    <scope>NUCLEOTIDE SEQUENCE</scope>
    <source>
        <strain evidence="2">A484AB</strain>
    </source>
</reference>
<dbReference type="SUPFAM" id="SSF52540">
    <property type="entry name" value="P-loop containing nucleoside triphosphate hydrolases"/>
    <property type="match status" value="1"/>
</dbReference>
<dbReference type="AlphaFoldDB" id="A0A7D9EX32"/>
<proteinExistence type="predicted"/>
<comment type="caution">
    <text evidence="2">The sequence shown here is derived from an EMBL/GenBank/DDBJ whole genome shotgun (WGS) entry which is preliminary data.</text>
</comment>
<evidence type="ECO:0000313" key="3">
    <source>
        <dbReference type="Proteomes" id="UP001152795"/>
    </source>
</evidence>
<dbReference type="InterPro" id="IPR027417">
    <property type="entry name" value="P-loop_NTPase"/>
</dbReference>
<dbReference type="EMBL" id="CACRXK020009933">
    <property type="protein sequence ID" value="CAB4018274.1"/>
    <property type="molecule type" value="Genomic_DNA"/>
</dbReference>
<keyword evidence="2" id="KW-0675">Receptor</keyword>
<dbReference type="Gene3D" id="3.40.50.300">
    <property type="entry name" value="P-loop containing nucleotide triphosphate hydrolases"/>
    <property type="match status" value="1"/>
</dbReference>
<name>A0A7D9EX32_PARCT</name>
<gene>
    <name evidence="2" type="ORF">PACLA_8A078246</name>
</gene>
<dbReference type="OrthoDB" id="5976409at2759"/>